<dbReference type="GO" id="GO:0070273">
    <property type="term" value="F:phosphatidylinositol-4-phosphate binding"/>
    <property type="evidence" value="ECO:0007669"/>
    <property type="project" value="TreeGrafter"/>
</dbReference>
<evidence type="ECO:0000313" key="1">
    <source>
        <dbReference type="EMBL" id="JAS38487.1"/>
    </source>
</evidence>
<protein>
    <submittedName>
        <fullName evidence="1">Uncharacterized protein</fullName>
    </submittedName>
</protein>
<dbReference type="GO" id="GO:0005546">
    <property type="term" value="F:phosphatidylinositol-4,5-bisphosphate binding"/>
    <property type="evidence" value="ECO:0007669"/>
    <property type="project" value="TreeGrafter"/>
</dbReference>
<dbReference type="AlphaFoldDB" id="A0A1B6EKN1"/>
<accession>A0A1B6EKN1</accession>
<organism evidence="1">
    <name type="scientific">Cuerna arida</name>
    <dbReference type="NCBI Taxonomy" id="1464854"/>
    <lineage>
        <taxon>Eukaryota</taxon>
        <taxon>Metazoa</taxon>
        <taxon>Ecdysozoa</taxon>
        <taxon>Arthropoda</taxon>
        <taxon>Hexapoda</taxon>
        <taxon>Insecta</taxon>
        <taxon>Pterygota</taxon>
        <taxon>Neoptera</taxon>
        <taxon>Paraneoptera</taxon>
        <taxon>Hemiptera</taxon>
        <taxon>Auchenorrhyncha</taxon>
        <taxon>Membracoidea</taxon>
        <taxon>Cicadellidae</taxon>
        <taxon>Cicadellinae</taxon>
        <taxon>Proconiini</taxon>
        <taxon>Cuerna</taxon>
    </lineage>
</organism>
<dbReference type="PANTHER" id="PTHR46607">
    <property type="entry name" value="SEC14 DOMAIN AND SPECTRIN REPEAT-CONTAINING PROTEIN 1"/>
    <property type="match status" value="1"/>
</dbReference>
<dbReference type="GO" id="GO:0010314">
    <property type="term" value="F:phosphatidylinositol-5-phosphate binding"/>
    <property type="evidence" value="ECO:0007669"/>
    <property type="project" value="TreeGrafter"/>
</dbReference>
<dbReference type="PANTHER" id="PTHR46607:SF1">
    <property type="entry name" value="SEC14 DOMAIN AND SPECTRIN REPEAT-CONTAINING PROTEIN 1"/>
    <property type="match status" value="1"/>
</dbReference>
<dbReference type="EMBL" id="GECZ01031282">
    <property type="protein sequence ID" value="JAS38487.1"/>
    <property type="molecule type" value="Transcribed_RNA"/>
</dbReference>
<name>A0A1B6EKN1_9HEMI</name>
<dbReference type="GO" id="GO:0080025">
    <property type="term" value="F:phosphatidylinositol-3,5-bisphosphate binding"/>
    <property type="evidence" value="ECO:0007669"/>
    <property type="project" value="TreeGrafter"/>
</dbReference>
<gene>
    <name evidence="1" type="ORF">g.49290</name>
</gene>
<proteinExistence type="predicted"/>
<feature type="non-terminal residue" evidence="1">
    <location>
        <position position="112"/>
    </location>
</feature>
<dbReference type="GO" id="GO:0043325">
    <property type="term" value="F:phosphatidylinositol-3,4-bisphosphate binding"/>
    <property type="evidence" value="ECO:0007669"/>
    <property type="project" value="TreeGrafter"/>
</dbReference>
<dbReference type="GO" id="GO:0032266">
    <property type="term" value="F:phosphatidylinositol-3-phosphate binding"/>
    <property type="evidence" value="ECO:0007669"/>
    <property type="project" value="TreeGrafter"/>
</dbReference>
<reference evidence="1" key="1">
    <citation type="submission" date="2015-11" db="EMBL/GenBank/DDBJ databases">
        <title>De novo transcriptome assembly of four potential Pierce s Disease insect vectors from Arizona vineyards.</title>
        <authorList>
            <person name="Tassone E.E."/>
        </authorList>
    </citation>
    <scope>NUCLEOTIDE SEQUENCE</scope>
</reference>
<feature type="non-terminal residue" evidence="1">
    <location>
        <position position="1"/>
    </location>
</feature>
<dbReference type="InterPro" id="IPR036865">
    <property type="entry name" value="CRAL-TRIO_dom_sf"/>
</dbReference>
<dbReference type="SUPFAM" id="SSF52087">
    <property type="entry name" value="CRAL/TRIO domain"/>
    <property type="match status" value="1"/>
</dbReference>
<sequence>YTAEPDANLTSGRLVRPCTRQVSVALGSSLATLLVLRPDAFWDKQRVDNCARVHKDGEPVYIPISRLSKYVDISQLPEELGGTWSYNHDSWIQNRVHFEEFAKGAERVTSEL</sequence>